<comment type="subcellular location">
    <subcellularLocation>
        <location evidence="1 9">Cell membrane</location>
        <topology evidence="1 9">Multi-pass membrane protein</topology>
    </subcellularLocation>
</comment>
<comment type="function">
    <text evidence="9">Component of the transport system for branched-chain amino acids.</text>
</comment>
<feature type="transmembrane region" description="Helical" evidence="9">
    <location>
        <begin position="316"/>
        <end position="336"/>
    </location>
</feature>
<feature type="transmembrane region" description="Helical" evidence="9">
    <location>
        <begin position="222"/>
        <end position="246"/>
    </location>
</feature>
<sequence length="440" mass="46312">MNNKGIKLADIAVIGLALFAMFFGAGNLIFPPYLGTNAGSEWLTGFLCFFIADVGLALVAILAMIKKGDISMNGITGRLGKAPSIAINALIVLCIGPFLAIPRTAATTFEMGVAPIFPAVNSWIFGAIFFGLVLLLTIRPSGVIDVIGKYLTPVLVLCLLATIIIGVIHPIGDIAAVSKVDTVKEGVMAGYQTMDVLASIVFVIIVISAARDKGYTSQSATMKVVLGSAAFAAVALLVIYGGLAYLGATTSAGGFENYNQTGLVVAIVQELIGGYGVLVLAIIVFFACLTTAIGLTSSCASYFSELSKGKVSYTKIVIITTVFSYVVSNFGISTIISIASPILSLLYPVVLVMIVLTYFDKKIQNNNIYIFAAAAALIVSALDILCGYGLPFGFIKALPLSELQFSWVIPAVIGGIIGKFVPYREKSFSLRKLELDGDAE</sequence>
<gene>
    <name evidence="10" type="primary">brnQ</name>
    <name evidence="10" type="ORF">H9X83_09665</name>
</gene>
<evidence type="ECO:0000256" key="5">
    <source>
        <dbReference type="ARBA" id="ARBA00022692"/>
    </source>
</evidence>
<accession>A0ABS2GC23</accession>
<keyword evidence="8 9" id="KW-0472">Membrane</keyword>
<evidence type="ECO:0000256" key="8">
    <source>
        <dbReference type="ARBA" id="ARBA00023136"/>
    </source>
</evidence>
<evidence type="ECO:0000256" key="1">
    <source>
        <dbReference type="ARBA" id="ARBA00004651"/>
    </source>
</evidence>
<feature type="transmembrane region" description="Helical" evidence="9">
    <location>
        <begin position="150"/>
        <end position="171"/>
    </location>
</feature>
<organism evidence="10 11">
    <name type="scientific">Anaerotignum lactatifermentans</name>
    <dbReference type="NCBI Taxonomy" id="160404"/>
    <lineage>
        <taxon>Bacteria</taxon>
        <taxon>Bacillati</taxon>
        <taxon>Bacillota</taxon>
        <taxon>Clostridia</taxon>
        <taxon>Lachnospirales</taxon>
        <taxon>Anaerotignaceae</taxon>
        <taxon>Anaerotignum</taxon>
    </lineage>
</organism>
<feature type="transmembrane region" description="Helical" evidence="9">
    <location>
        <begin position="368"/>
        <end position="391"/>
    </location>
</feature>
<feature type="transmembrane region" description="Helical" evidence="9">
    <location>
        <begin position="191"/>
        <end position="210"/>
    </location>
</feature>
<feature type="transmembrane region" description="Helical" evidence="9">
    <location>
        <begin position="116"/>
        <end position="138"/>
    </location>
</feature>
<dbReference type="NCBIfam" id="TIGR00796">
    <property type="entry name" value="livcs"/>
    <property type="match status" value="1"/>
</dbReference>
<protein>
    <recommendedName>
        <fullName evidence="9">Branched-chain amino acid transport system carrier protein</fullName>
    </recommendedName>
</protein>
<comment type="caution">
    <text evidence="10">The sequence shown here is derived from an EMBL/GenBank/DDBJ whole genome shotgun (WGS) entry which is preliminary data.</text>
</comment>
<dbReference type="PANTHER" id="PTHR30588:SF0">
    <property type="entry name" value="BRANCHED-CHAIN AMINO ACID PERMEASE BRNQ"/>
    <property type="match status" value="1"/>
</dbReference>
<keyword evidence="11" id="KW-1185">Reference proteome</keyword>
<feature type="transmembrane region" description="Helical" evidence="9">
    <location>
        <begin position="272"/>
        <end position="295"/>
    </location>
</feature>
<feature type="transmembrane region" description="Helical" evidence="9">
    <location>
        <begin position="12"/>
        <end position="30"/>
    </location>
</feature>
<dbReference type="PANTHER" id="PTHR30588">
    <property type="entry name" value="BRANCHED-CHAIN AMINO ACID TRANSPORT SYSTEM 2 CARRIER PROTEIN"/>
    <property type="match status" value="1"/>
</dbReference>
<keyword evidence="7 9" id="KW-1133">Transmembrane helix</keyword>
<evidence type="ECO:0000313" key="11">
    <source>
        <dbReference type="Proteomes" id="UP000729290"/>
    </source>
</evidence>
<proteinExistence type="inferred from homology"/>
<reference evidence="10 11" key="1">
    <citation type="journal article" date="2021" name="Sci. Rep.">
        <title>The distribution of antibiotic resistance genes in chicken gut microbiota commensals.</title>
        <authorList>
            <person name="Juricova H."/>
            <person name="Matiasovicova J."/>
            <person name="Kubasova T."/>
            <person name="Cejkova D."/>
            <person name="Rychlik I."/>
        </authorList>
    </citation>
    <scope>NUCLEOTIDE SEQUENCE [LARGE SCALE GENOMIC DNA]</scope>
    <source>
        <strain evidence="10 11">An431b</strain>
    </source>
</reference>
<feature type="transmembrane region" description="Helical" evidence="9">
    <location>
        <begin position="342"/>
        <end position="359"/>
    </location>
</feature>
<keyword evidence="6 9" id="KW-0029">Amino-acid transport</keyword>
<evidence type="ECO:0000256" key="3">
    <source>
        <dbReference type="ARBA" id="ARBA00022448"/>
    </source>
</evidence>
<dbReference type="InterPro" id="IPR004685">
    <property type="entry name" value="Brnchd-chn_aa_trnsp_Livcs"/>
</dbReference>
<dbReference type="EMBL" id="JACSNV010000013">
    <property type="protein sequence ID" value="MBM6878417.1"/>
    <property type="molecule type" value="Genomic_DNA"/>
</dbReference>
<name>A0ABS2GC23_9FIRM</name>
<evidence type="ECO:0000313" key="10">
    <source>
        <dbReference type="EMBL" id="MBM6878417.1"/>
    </source>
</evidence>
<dbReference type="Proteomes" id="UP000729290">
    <property type="component" value="Unassembled WGS sequence"/>
</dbReference>
<feature type="transmembrane region" description="Helical" evidence="9">
    <location>
        <begin position="403"/>
        <end position="422"/>
    </location>
</feature>
<evidence type="ECO:0000256" key="7">
    <source>
        <dbReference type="ARBA" id="ARBA00022989"/>
    </source>
</evidence>
<evidence type="ECO:0000256" key="9">
    <source>
        <dbReference type="RuleBase" id="RU362122"/>
    </source>
</evidence>
<keyword evidence="3 9" id="KW-0813">Transport</keyword>
<keyword evidence="5 9" id="KW-0812">Transmembrane</keyword>
<feature type="transmembrane region" description="Helical" evidence="9">
    <location>
        <begin position="42"/>
        <end position="65"/>
    </location>
</feature>
<feature type="transmembrane region" description="Helical" evidence="9">
    <location>
        <begin position="85"/>
        <end position="104"/>
    </location>
</feature>
<keyword evidence="4" id="KW-1003">Cell membrane</keyword>
<comment type="similarity">
    <text evidence="2 9">Belongs to the branched chain amino acid transporter family.</text>
</comment>
<dbReference type="Pfam" id="PF05525">
    <property type="entry name" value="Branch_AA_trans"/>
    <property type="match status" value="1"/>
</dbReference>
<evidence type="ECO:0000256" key="4">
    <source>
        <dbReference type="ARBA" id="ARBA00022475"/>
    </source>
</evidence>
<evidence type="ECO:0000256" key="2">
    <source>
        <dbReference type="ARBA" id="ARBA00008540"/>
    </source>
</evidence>
<evidence type="ECO:0000256" key="6">
    <source>
        <dbReference type="ARBA" id="ARBA00022970"/>
    </source>
</evidence>
<dbReference type="RefSeq" id="WP_205134167.1">
    <property type="nucleotide sequence ID" value="NZ_JACSNT010000013.1"/>
</dbReference>